<accession>A0A895Y773</accession>
<dbReference type="RefSeq" id="WP_239675289.1">
    <property type="nucleotide sequence ID" value="NZ_CP070499.1"/>
</dbReference>
<organism evidence="3 4">
    <name type="scientific">Natronosporangium hydrolyticum</name>
    <dbReference type="NCBI Taxonomy" id="2811111"/>
    <lineage>
        <taxon>Bacteria</taxon>
        <taxon>Bacillati</taxon>
        <taxon>Actinomycetota</taxon>
        <taxon>Actinomycetes</taxon>
        <taxon>Micromonosporales</taxon>
        <taxon>Micromonosporaceae</taxon>
        <taxon>Natronosporangium</taxon>
    </lineage>
</organism>
<gene>
    <name evidence="3" type="ORF">JQS43_16435</name>
</gene>
<feature type="domain" description="CobW C-terminal" evidence="2">
    <location>
        <begin position="271"/>
        <end position="387"/>
    </location>
</feature>
<dbReference type="Pfam" id="PF07683">
    <property type="entry name" value="CobW_C"/>
    <property type="match status" value="1"/>
</dbReference>
<dbReference type="InterPro" id="IPR051927">
    <property type="entry name" value="Zn_Chap_cDPG_Synth"/>
</dbReference>
<dbReference type="InterPro" id="IPR011629">
    <property type="entry name" value="CobW-like_C"/>
</dbReference>
<name>A0A895Y773_9ACTN</name>
<dbReference type="KEGG" id="nhy:JQS43_16435"/>
<feature type="compositionally biased region" description="Acidic residues" evidence="1">
    <location>
        <begin position="415"/>
        <end position="429"/>
    </location>
</feature>
<proteinExistence type="predicted"/>
<dbReference type="Proteomes" id="UP000662857">
    <property type="component" value="Chromosome"/>
</dbReference>
<feature type="region of interest" description="Disordered" evidence="1">
    <location>
        <begin position="411"/>
        <end position="435"/>
    </location>
</feature>
<dbReference type="InterPro" id="IPR003495">
    <property type="entry name" value="CobW/HypB/UreG_nucleotide-bd"/>
</dbReference>
<dbReference type="EMBL" id="CP070499">
    <property type="protein sequence ID" value="QSB13211.1"/>
    <property type="molecule type" value="Genomic_DNA"/>
</dbReference>
<dbReference type="SUPFAM" id="SSF90002">
    <property type="entry name" value="Hypothetical protein YjiA, C-terminal domain"/>
    <property type="match status" value="1"/>
</dbReference>
<evidence type="ECO:0000259" key="2">
    <source>
        <dbReference type="SMART" id="SM00833"/>
    </source>
</evidence>
<reference evidence="3" key="1">
    <citation type="submission" date="2021-02" db="EMBL/GenBank/DDBJ databases">
        <title>Natrosporangium hydrolyticum gen. nov., sp. nov, a haloalkaliphilic actinobacterium from a soda solonchak soil.</title>
        <authorList>
            <person name="Sorokin D.Y."/>
            <person name="Khijniak T.V."/>
            <person name="Zakharycheva A.P."/>
            <person name="Boueva O.V."/>
            <person name="Ariskina E.V."/>
            <person name="Hahnke R.L."/>
            <person name="Bunk B."/>
            <person name="Sproer C."/>
            <person name="Schumann P."/>
            <person name="Evtushenko L.I."/>
            <person name="Kublanov I.V."/>
        </authorList>
    </citation>
    <scope>NUCLEOTIDE SEQUENCE</scope>
    <source>
        <strain evidence="3">DSM 106523</strain>
    </source>
</reference>
<dbReference type="Pfam" id="PF02492">
    <property type="entry name" value="cobW"/>
    <property type="match status" value="1"/>
</dbReference>
<keyword evidence="4" id="KW-1185">Reference proteome</keyword>
<dbReference type="InterPro" id="IPR027417">
    <property type="entry name" value="P-loop_NTPase"/>
</dbReference>
<dbReference type="PANTHER" id="PTHR43603:SF1">
    <property type="entry name" value="ZINC-REGULATED GTPASE METALLOPROTEIN ACTIVATOR 1"/>
    <property type="match status" value="1"/>
</dbReference>
<evidence type="ECO:0000313" key="4">
    <source>
        <dbReference type="Proteomes" id="UP000662857"/>
    </source>
</evidence>
<dbReference type="SMART" id="SM00833">
    <property type="entry name" value="CobW_C"/>
    <property type="match status" value="1"/>
</dbReference>
<dbReference type="AlphaFoldDB" id="A0A895Y773"/>
<protein>
    <submittedName>
        <fullName evidence="3">GTP-binding protein</fullName>
    </submittedName>
</protein>
<evidence type="ECO:0000256" key="1">
    <source>
        <dbReference type="SAM" id="MobiDB-lite"/>
    </source>
</evidence>
<evidence type="ECO:0000313" key="3">
    <source>
        <dbReference type="EMBL" id="QSB13211.1"/>
    </source>
</evidence>
<dbReference type="PANTHER" id="PTHR43603">
    <property type="entry name" value="COBW DOMAIN-CONTAINING PROTEIN DDB_G0274527"/>
    <property type="match status" value="1"/>
</dbReference>
<dbReference type="Gene3D" id="3.40.50.300">
    <property type="entry name" value="P-loop containing nucleotide triphosphate hydrolases"/>
    <property type="match status" value="1"/>
</dbReference>
<sequence length="435" mass="47109">MPRPVAPTATPTAAAADLRPAVTVLSGFSADAAAAVATALLAHDQRLLLVSHDISQVCAGTVRRTVRDHAGVREDERVELVHGCLSCTLREDVLPTLVRLAREHPDRDQVLLLPSALEPEAVAVAAGWCLVDGAPVADAVRFDSYLTVVDAQRLMADLTSSDDLIHRNLHAAPDDRRSVADVVCRQLEYADTVLLWGEAPEGRFETARLAVLLERLVPWAEQLAAADSPGESLLARLRLPRRHDPDTPGVLARGLEGYRVGRHEPAPDCGVVATVFRTRRPFHPQRLHDALEQVTGDALRSRGHLWLASQPELVIGWESAGGGISMGSLGQWLATVPTDQWGEASALRRLTATVDWDPYYGDRSSLLAFIGLDLDPAALHSTLESCLVTDDELALGEQAWRDFPDPFAGCFDADSTTDTETDTDTDTDTETATRS</sequence>